<evidence type="ECO:0000259" key="2">
    <source>
        <dbReference type="Pfam" id="PF00646"/>
    </source>
</evidence>
<dbReference type="STRING" id="4533.J3MYX6"/>
<dbReference type="SUPFAM" id="SSF52047">
    <property type="entry name" value="RNI-like"/>
    <property type="match status" value="1"/>
</dbReference>
<dbReference type="Pfam" id="PF23622">
    <property type="entry name" value="LRR_At1g61320_AtMIF1"/>
    <property type="match status" value="1"/>
</dbReference>
<dbReference type="AlphaFoldDB" id="J3MYX6"/>
<dbReference type="InterPro" id="IPR032675">
    <property type="entry name" value="LRR_dom_sf"/>
</dbReference>
<dbReference type="Gene3D" id="3.80.10.10">
    <property type="entry name" value="Ribonuclease Inhibitor"/>
    <property type="match status" value="1"/>
</dbReference>
<organism evidence="4">
    <name type="scientific">Oryza brachyantha</name>
    <name type="common">malo sina</name>
    <dbReference type="NCBI Taxonomy" id="4533"/>
    <lineage>
        <taxon>Eukaryota</taxon>
        <taxon>Viridiplantae</taxon>
        <taxon>Streptophyta</taxon>
        <taxon>Embryophyta</taxon>
        <taxon>Tracheophyta</taxon>
        <taxon>Spermatophyta</taxon>
        <taxon>Magnoliopsida</taxon>
        <taxon>Liliopsida</taxon>
        <taxon>Poales</taxon>
        <taxon>Poaceae</taxon>
        <taxon>BOP clade</taxon>
        <taxon>Oryzoideae</taxon>
        <taxon>Oryzeae</taxon>
        <taxon>Oryzinae</taxon>
        <taxon>Oryza</taxon>
    </lineage>
</organism>
<dbReference type="PANTHER" id="PTHR34145:SF38">
    <property type="entry name" value="EXPRESSED PROTEIN"/>
    <property type="match status" value="1"/>
</dbReference>
<dbReference type="Pfam" id="PF00646">
    <property type="entry name" value="F-box"/>
    <property type="match status" value="1"/>
</dbReference>
<dbReference type="InterPro" id="IPR055357">
    <property type="entry name" value="LRR_At1g61320_AtMIF1"/>
</dbReference>
<sequence>MGLLVLNRLMSIRRPRRRRFRRAKLARKGLIATSAKRKYSSCQQDDDDDSRGGKSMRKSEIYIPEDILCHIYSLMPMRDAARAACVSRAFLSSWRCHPKLTFNENTLGLRSCGLEKHFIRRVDDILEKHSGIGLKTFKLLQFPDNLDICDHVDRWLQFAMTPAIEELTVIMYEAMLPYNFPCSLLSNGIANSIRSLVLGNCAFHPTVELASWRSLKKLCLSWVCITGPELGCLLSNSFVLEWLELKYCKEIVSLKIPCTLQRLSYLDVFQCKRLRFIKNKAPNLTTFYLSGYNVNLSFGEWSQVKKLRVCDSRLVRYASDNLPSMMPNLETLSIDSFSEVVNATMLTSKFLCLKFLNISLSGLTFSPSYDYFCLASFFDASPFLETFFLSISQQQMEHESKSIVGDFSHMRQIAEHRHEYLKSVVINGFCYSKSLVELTCHILENLVSLEYLTLNTALCFANPFKRRPGLCVPMENKGILKEQYEYVACPTKAAFASGTKEAFVAKHGPSAGTATHDAEPLLFIVTTAGFVTMLGPLVEYETEVEAFFQKFSKIGGVFGTSSLRSGGASFIGILAQKLDRGSILDNHCARLCKKKQLLNRRKGSTHTANKMMILKEVK</sequence>
<reference evidence="4" key="2">
    <citation type="submission" date="2013-04" db="UniProtKB">
        <authorList>
            <consortium name="EnsemblPlants"/>
        </authorList>
    </citation>
    <scope>IDENTIFICATION</scope>
</reference>
<evidence type="ECO:0000313" key="5">
    <source>
        <dbReference type="Proteomes" id="UP000006038"/>
    </source>
</evidence>
<dbReference type="OMA" id="QMEHESK"/>
<dbReference type="SUPFAM" id="SSF81383">
    <property type="entry name" value="F-box domain"/>
    <property type="match status" value="1"/>
</dbReference>
<dbReference type="InterPro" id="IPR036047">
    <property type="entry name" value="F-box-like_dom_sf"/>
</dbReference>
<evidence type="ECO:0000256" key="1">
    <source>
        <dbReference type="SAM" id="MobiDB-lite"/>
    </source>
</evidence>
<dbReference type="HOGENOM" id="CLU_010721_4_2_1"/>
<evidence type="ECO:0000259" key="3">
    <source>
        <dbReference type="Pfam" id="PF23622"/>
    </source>
</evidence>
<dbReference type="Gramene" id="OB09G22050.1">
    <property type="protein sequence ID" value="OB09G22050.1"/>
    <property type="gene ID" value="OB09G22050"/>
</dbReference>
<keyword evidence="5" id="KW-1185">Reference proteome</keyword>
<dbReference type="PANTHER" id="PTHR34145">
    <property type="entry name" value="OS02G0105600 PROTEIN"/>
    <property type="match status" value="1"/>
</dbReference>
<evidence type="ECO:0000313" key="4">
    <source>
        <dbReference type="EnsemblPlants" id="OB09G22050.1"/>
    </source>
</evidence>
<dbReference type="InterPro" id="IPR001810">
    <property type="entry name" value="F-box_dom"/>
</dbReference>
<feature type="region of interest" description="Disordered" evidence="1">
    <location>
        <begin position="36"/>
        <end position="55"/>
    </location>
</feature>
<protein>
    <recommendedName>
        <fullName evidence="6">F-box domain-containing protein</fullName>
    </recommendedName>
</protein>
<evidence type="ECO:0008006" key="6">
    <source>
        <dbReference type="Google" id="ProtNLM"/>
    </source>
</evidence>
<dbReference type="EnsemblPlants" id="OB09G22050.1">
    <property type="protein sequence ID" value="OB09G22050.1"/>
    <property type="gene ID" value="OB09G22050"/>
</dbReference>
<dbReference type="Proteomes" id="UP000006038">
    <property type="component" value="Chromosome 9"/>
</dbReference>
<reference evidence="4" key="1">
    <citation type="journal article" date="2013" name="Nat. Commun.">
        <title>Whole-genome sequencing of Oryza brachyantha reveals mechanisms underlying Oryza genome evolution.</title>
        <authorList>
            <person name="Chen J."/>
            <person name="Huang Q."/>
            <person name="Gao D."/>
            <person name="Wang J."/>
            <person name="Lang Y."/>
            <person name="Liu T."/>
            <person name="Li B."/>
            <person name="Bai Z."/>
            <person name="Luis Goicoechea J."/>
            <person name="Liang C."/>
            <person name="Chen C."/>
            <person name="Zhang W."/>
            <person name="Sun S."/>
            <person name="Liao Y."/>
            <person name="Zhang X."/>
            <person name="Yang L."/>
            <person name="Song C."/>
            <person name="Wang M."/>
            <person name="Shi J."/>
            <person name="Liu G."/>
            <person name="Liu J."/>
            <person name="Zhou H."/>
            <person name="Zhou W."/>
            <person name="Yu Q."/>
            <person name="An N."/>
            <person name="Chen Y."/>
            <person name="Cai Q."/>
            <person name="Wang B."/>
            <person name="Liu B."/>
            <person name="Min J."/>
            <person name="Huang Y."/>
            <person name="Wu H."/>
            <person name="Li Z."/>
            <person name="Zhang Y."/>
            <person name="Yin Y."/>
            <person name="Song W."/>
            <person name="Jiang J."/>
            <person name="Jackson S.A."/>
            <person name="Wing R.A."/>
            <person name="Wang J."/>
            <person name="Chen M."/>
        </authorList>
    </citation>
    <scope>NUCLEOTIDE SEQUENCE [LARGE SCALE GENOMIC DNA]</scope>
    <source>
        <strain evidence="4">cv. IRGC 101232</strain>
    </source>
</reference>
<proteinExistence type="predicted"/>
<dbReference type="eggNOG" id="ENOG502RYMX">
    <property type="taxonomic scope" value="Eukaryota"/>
</dbReference>
<dbReference type="InterPro" id="IPR053772">
    <property type="entry name" value="At1g61320/At1g61330-like"/>
</dbReference>
<feature type="domain" description="F-box" evidence="2">
    <location>
        <begin position="63"/>
        <end position="95"/>
    </location>
</feature>
<name>J3MYX6_ORYBR</name>
<feature type="domain" description="At1g61320/AtMIF1 LRR" evidence="3">
    <location>
        <begin position="125"/>
        <end position="482"/>
    </location>
</feature>
<accession>J3MYX6</accession>